<evidence type="ECO:0000256" key="4">
    <source>
        <dbReference type="ARBA" id="ARBA00022989"/>
    </source>
</evidence>
<dbReference type="Proteomes" id="UP000243499">
    <property type="component" value="Chromosome 2"/>
</dbReference>
<dbReference type="InterPro" id="IPR005349">
    <property type="entry name" value="TMEM14"/>
</dbReference>
<protein>
    <submittedName>
        <fullName evidence="7">Uncharacterized protein</fullName>
    </submittedName>
</protein>
<evidence type="ECO:0000256" key="2">
    <source>
        <dbReference type="ARBA" id="ARBA00007590"/>
    </source>
</evidence>
<feature type="compositionally biased region" description="Low complexity" evidence="6">
    <location>
        <begin position="38"/>
        <end position="55"/>
    </location>
</feature>
<sequence length="111" mass="11886">MEDFHVTIPYGLVVLAGGVAGYLKRGSAASLAAGSDSARRCSSPARSAPGPSRTAGVEPALSSAPSSRSVRCLLPLPPLSFLPSSLALFACLLRRPVLFLMWVWRHRRKPW</sequence>
<reference evidence="7" key="1">
    <citation type="submission" date="2018-04" db="EMBL/GenBank/DDBJ databases">
        <title>WGS assembly of Panicum hallii.</title>
        <authorList>
            <person name="Lovell J."/>
            <person name="Jenkins J."/>
            <person name="Lowry D."/>
            <person name="Mamidi S."/>
            <person name="Sreedasyam A."/>
            <person name="Weng X."/>
            <person name="Barry K."/>
            <person name="Bonette J."/>
            <person name="Campitelli B."/>
            <person name="Daum C."/>
            <person name="Gordon S."/>
            <person name="Gould B."/>
            <person name="Lipzen A."/>
            <person name="Macqueen A."/>
            <person name="Palacio-Mejia J."/>
            <person name="Plott C."/>
            <person name="Shakirov E."/>
            <person name="Shu S."/>
            <person name="Yoshinaga Y."/>
            <person name="Zane M."/>
            <person name="Rokhsar D."/>
            <person name="Grimwood J."/>
            <person name="Schmutz J."/>
            <person name="Juenger T."/>
        </authorList>
    </citation>
    <scope>NUCLEOTIDE SEQUENCE [LARGE SCALE GENOMIC DNA]</scope>
    <source>
        <strain evidence="7">FIL2</strain>
    </source>
</reference>
<evidence type="ECO:0000256" key="6">
    <source>
        <dbReference type="SAM" id="MobiDB-lite"/>
    </source>
</evidence>
<proteinExistence type="inferred from homology"/>
<comment type="subcellular location">
    <subcellularLocation>
        <location evidence="1">Membrane</location>
    </subcellularLocation>
</comment>
<dbReference type="EMBL" id="CM008047">
    <property type="protein sequence ID" value="PAN13380.2"/>
    <property type="molecule type" value="Genomic_DNA"/>
</dbReference>
<evidence type="ECO:0000256" key="3">
    <source>
        <dbReference type="ARBA" id="ARBA00022692"/>
    </source>
</evidence>
<dbReference type="GO" id="GO:0016020">
    <property type="term" value="C:membrane"/>
    <property type="evidence" value="ECO:0007669"/>
    <property type="project" value="UniProtKB-SubCell"/>
</dbReference>
<keyword evidence="4" id="KW-1133">Transmembrane helix</keyword>
<dbReference type="Gramene" id="PAN13380">
    <property type="protein sequence ID" value="PAN13380"/>
    <property type="gene ID" value="PAHAL_2G389300"/>
</dbReference>
<keyword evidence="3" id="KW-0812">Transmembrane</keyword>
<dbReference type="AlphaFoldDB" id="A0A2S3H1S6"/>
<comment type="similarity">
    <text evidence="2">Belongs to the TMEM14 family.</text>
</comment>
<name>A0A2S3H1S6_9POAL</name>
<evidence type="ECO:0000256" key="1">
    <source>
        <dbReference type="ARBA" id="ARBA00004370"/>
    </source>
</evidence>
<dbReference type="Pfam" id="PF03647">
    <property type="entry name" value="Tmemb_14"/>
    <property type="match status" value="1"/>
</dbReference>
<evidence type="ECO:0000313" key="7">
    <source>
        <dbReference type="EMBL" id="PAN13380.2"/>
    </source>
</evidence>
<dbReference type="InterPro" id="IPR044890">
    <property type="entry name" value="TMEM14_sf"/>
</dbReference>
<evidence type="ECO:0000256" key="5">
    <source>
        <dbReference type="ARBA" id="ARBA00023136"/>
    </source>
</evidence>
<feature type="region of interest" description="Disordered" evidence="6">
    <location>
        <begin position="38"/>
        <end position="66"/>
    </location>
</feature>
<dbReference type="Gene3D" id="1.10.10.1740">
    <property type="entry name" value="Transmembrane protein 14-like"/>
    <property type="match status" value="1"/>
</dbReference>
<organism evidence="7">
    <name type="scientific">Panicum hallii</name>
    <dbReference type="NCBI Taxonomy" id="206008"/>
    <lineage>
        <taxon>Eukaryota</taxon>
        <taxon>Viridiplantae</taxon>
        <taxon>Streptophyta</taxon>
        <taxon>Embryophyta</taxon>
        <taxon>Tracheophyta</taxon>
        <taxon>Spermatophyta</taxon>
        <taxon>Magnoliopsida</taxon>
        <taxon>Liliopsida</taxon>
        <taxon>Poales</taxon>
        <taxon>Poaceae</taxon>
        <taxon>PACMAD clade</taxon>
        <taxon>Panicoideae</taxon>
        <taxon>Panicodae</taxon>
        <taxon>Paniceae</taxon>
        <taxon>Panicinae</taxon>
        <taxon>Panicum</taxon>
        <taxon>Panicum sect. Panicum</taxon>
    </lineage>
</organism>
<accession>A0A2S3H1S6</accession>
<gene>
    <name evidence="7" type="ORF">PAHAL_2G389300</name>
</gene>
<keyword evidence="5" id="KW-0472">Membrane</keyword>